<dbReference type="Proteomes" id="UP000309340">
    <property type="component" value="Unassembled WGS sequence"/>
</dbReference>
<dbReference type="SUPFAM" id="SSF53474">
    <property type="entry name" value="alpha/beta-Hydrolases"/>
    <property type="match status" value="1"/>
</dbReference>
<protein>
    <recommendedName>
        <fullName evidence="5">Carbohydrate esterase family 1 protein</fullName>
    </recommendedName>
</protein>
<dbReference type="Gene3D" id="3.40.50.1820">
    <property type="entry name" value="alpha/beta hydrolase"/>
    <property type="match status" value="1"/>
</dbReference>
<dbReference type="AlphaFoldDB" id="A0A4U0WYE6"/>
<evidence type="ECO:0000313" key="3">
    <source>
        <dbReference type="EMBL" id="TKA68267.1"/>
    </source>
</evidence>
<dbReference type="EMBL" id="NAJQ01000520">
    <property type="protein sequence ID" value="TKA68267.1"/>
    <property type="molecule type" value="Genomic_DNA"/>
</dbReference>
<sequence>MRVVHLSVALAALLGTATASVSVKYTGQPPTGYEVTFRYANASAHQVQIAGGLLPFTDQFHTTPAFSAAYDPHDYRPGDFFVANLNVNTTGNLGPQGTYSGFYMNDTGHGEWEWTAPFPSGTYSYAYIIDCDLGPRCAGTEPGQVPGLTFYNDPENPPFQNDVLQFNHSIFQVPYDREYQYYPALNLDFDFALPVPAGHQGKALAVNYSSPGSTYPAKDVHDLALYLPPSYDANCSTPYPVLYLSHGGGGTAFDWPNLAKAFNIIDNLIHDHWIPPTIVVCPAFYNLGCNDTGPTPDLMICVRENYLRILLPFIESTYRASSDPDHRAFAGLSLGSELTYEMYINATTNFTYFGHFSGARGPAASDTDTEGYISNATVAANPALADRGVFVGFGNFDIAFSDCRSLELALELAGVGFLSRKPTSKMATTTTDNMEMQYKPAEPMQASPSNNAQEHAHTSDCEAQQPKKERTFLGMRGGGLIRTLPPLPFHAFFRRGGEGDKDVDMLGCGSVLMNT</sequence>
<reference evidence="3 4" key="1">
    <citation type="submission" date="2017-03" db="EMBL/GenBank/DDBJ databases">
        <title>Genomes of endolithic fungi from Antarctica.</title>
        <authorList>
            <person name="Coleine C."/>
            <person name="Masonjones S."/>
            <person name="Stajich J.E."/>
        </authorList>
    </citation>
    <scope>NUCLEOTIDE SEQUENCE [LARGE SCALE GENOMIC DNA]</scope>
    <source>
        <strain evidence="3 4">CCFEE 5184</strain>
    </source>
</reference>
<evidence type="ECO:0008006" key="5">
    <source>
        <dbReference type="Google" id="ProtNLM"/>
    </source>
</evidence>
<accession>A0A4U0WYE6</accession>
<dbReference type="OrthoDB" id="2112891at2759"/>
<organism evidence="3 4">
    <name type="scientific">Friedmanniomyces simplex</name>
    <dbReference type="NCBI Taxonomy" id="329884"/>
    <lineage>
        <taxon>Eukaryota</taxon>
        <taxon>Fungi</taxon>
        <taxon>Dikarya</taxon>
        <taxon>Ascomycota</taxon>
        <taxon>Pezizomycotina</taxon>
        <taxon>Dothideomycetes</taxon>
        <taxon>Dothideomycetidae</taxon>
        <taxon>Mycosphaerellales</taxon>
        <taxon>Teratosphaeriaceae</taxon>
        <taxon>Friedmanniomyces</taxon>
    </lineage>
</organism>
<comment type="caution">
    <text evidence="3">The sequence shown here is derived from an EMBL/GenBank/DDBJ whole genome shotgun (WGS) entry which is preliminary data.</text>
</comment>
<feature type="compositionally biased region" description="Basic and acidic residues" evidence="1">
    <location>
        <begin position="454"/>
        <end position="467"/>
    </location>
</feature>
<dbReference type="InterPro" id="IPR029058">
    <property type="entry name" value="AB_hydrolase_fold"/>
</dbReference>
<dbReference type="STRING" id="329884.A0A4U0WYE6"/>
<dbReference type="GO" id="GO:0016747">
    <property type="term" value="F:acyltransferase activity, transferring groups other than amino-acyl groups"/>
    <property type="evidence" value="ECO:0007669"/>
    <property type="project" value="TreeGrafter"/>
</dbReference>
<dbReference type="InterPro" id="IPR050583">
    <property type="entry name" value="Mycobacterial_A85_antigen"/>
</dbReference>
<dbReference type="PANTHER" id="PTHR48098">
    <property type="entry name" value="ENTEROCHELIN ESTERASE-RELATED"/>
    <property type="match status" value="1"/>
</dbReference>
<dbReference type="PANTHER" id="PTHR48098:SF1">
    <property type="entry name" value="DIACYLGLYCEROL ACYLTRANSFERASE_MYCOLYLTRANSFERASE AG85A"/>
    <property type="match status" value="1"/>
</dbReference>
<dbReference type="InterPro" id="IPR000801">
    <property type="entry name" value="Esterase-like"/>
</dbReference>
<evidence type="ECO:0000313" key="4">
    <source>
        <dbReference type="Proteomes" id="UP000309340"/>
    </source>
</evidence>
<keyword evidence="4" id="KW-1185">Reference proteome</keyword>
<keyword evidence="2" id="KW-0732">Signal</keyword>
<name>A0A4U0WYE6_9PEZI</name>
<feature type="region of interest" description="Disordered" evidence="1">
    <location>
        <begin position="442"/>
        <end position="467"/>
    </location>
</feature>
<dbReference type="Pfam" id="PF00756">
    <property type="entry name" value="Esterase"/>
    <property type="match status" value="1"/>
</dbReference>
<evidence type="ECO:0000256" key="1">
    <source>
        <dbReference type="SAM" id="MobiDB-lite"/>
    </source>
</evidence>
<feature type="signal peptide" evidence="2">
    <location>
        <begin position="1"/>
        <end position="19"/>
    </location>
</feature>
<evidence type="ECO:0000256" key="2">
    <source>
        <dbReference type="SAM" id="SignalP"/>
    </source>
</evidence>
<gene>
    <name evidence="3" type="ORF">B0A55_08525</name>
</gene>
<feature type="chain" id="PRO_5020439776" description="Carbohydrate esterase family 1 protein" evidence="2">
    <location>
        <begin position="20"/>
        <end position="515"/>
    </location>
</feature>
<proteinExistence type="predicted"/>